<evidence type="ECO:0000313" key="2">
    <source>
        <dbReference type="EMBL" id="SFI06296.1"/>
    </source>
</evidence>
<evidence type="ECO:0000313" key="3">
    <source>
        <dbReference type="Proteomes" id="UP000198670"/>
    </source>
</evidence>
<name>A0A1I3F4W1_9SPHI</name>
<dbReference type="AlphaFoldDB" id="A0A1I3F4W1"/>
<keyword evidence="3" id="KW-1185">Reference proteome</keyword>
<dbReference type="EMBL" id="FOQO01000002">
    <property type="protein sequence ID" value="SFI06296.1"/>
    <property type="molecule type" value="Genomic_DNA"/>
</dbReference>
<reference evidence="2 3" key="1">
    <citation type="submission" date="2016-10" db="EMBL/GenBank/DDBJ databases">
        <authorList>
            <person name="de Groot N.N."/>
        </authorList>
    </citation>
    <scope>NUCLEOTIDE SEQUENCE [LARGE SCALE GENOMIC DNA]</scope>
    <source>
        <strain evidence="2 3">RK1</strain>
    </source>
</reference>
<accession>A0A1I3F4W1</accession>
<dbReference type="OrthoDB" id="2484068at2"/>
<dbReference type="Proteomes" id="UP000198670">
    <property type="component" value="Unassembled WGS sequence"/>
</dbReference>
<sequence>MIKKYALLLVITLAYLAVEAQEIHFNTTDFRLTVDASGFVVSLYDKSNQKEYIPRDLTAPLLAIRANGQYINPTGVAQNGNGLKLSFGKNGTADIQAEAKADYIRFELKTVEYPEEIELVVWGPFPTTIHESIGESVGVVKDPHFAVGIQALNVKTLGGYPSEESDIEPSFDIFQTGSLEDISEEARTKKQYRGQTAKATDFGSILQAYTRNRARTREINNWDHSHYIAPSYEDGGVIGSAIALFGGPPEDALSTIGKIELAEGLPHPLIDGVWAKISPQATASYLILNFDGNNLDNAIKLTKKAGLRYLYHGDPFETWGHFRLKEKAFPQQHKSLKNYVSRAEAQGVALGVHTLSGFITTNDRYVTPVPDARLAKVGQSALTSEITADSEEIPIESPLFFNQLKNNTLKAAVIDNEIIRYQAVSSEAPWKLIGCVRGAYGTQAVSHKKSAAIAKLMDHPYKVFLPNAALAEEIATNLADLFNETGLKQISFDGLEGVWSTGMGQYARALFTETWYDHLNPTLKGNVINDASNPSHFNWHMNTRYNWGEPWYAGFRESQTQYRLMNQDFYRRNLLPAMLGWFSMSTQTSIEDTEWLLARAAGFDAGFAFSVNFDAVTKNGQADTIFHTIKHWESARMAGAFNPAQKLRMKDINNEFHLQPVSPGKWLLYPYSVQRHEYQRKIRQPGEPVNSEFEFKNPFEAQVPIIIVNFIADPNGGDAAIEELSIAVSNHDVVKIPVKMASFQRLKLVNEKQVQVFDRNWKLLETVNLPNPFPKVASGMNNLSIDAVFTGEGLPKLHLEIKTAGKGEEVTAP</sequence>
<dbReference type="RefSeq" id="WP_090624792.1">
    <property type="nucleotide sequence ID" value="NZ_FOQO01000002.1"/>
</dbReference>
<protein>
    <submittedName>
        <fullName evidence="2">Uncharacterized protein</fullName>
    </submittedName>
</protein>
<evidence type="ECO:0000256" key="1">
    <source>
        <dbReference type="SAM" id="SignalP"/>
    </source>
</evidence>
<keyword evidence="1" id="KW-0732">Signal</keyword>
<proteinExistence type="predicted"/>
<feature type="signal peptide" evidence="1">
    <location>
        <begin position="1"/>
        <end position="20"/>
    </location>
</feature>
<dbReference type="STRING" id="1477437.SAMN05444682_102171"/>
<feature type="chain" id="PRO_5011606755" evidence="1">
    <location>
        <begin position="21"/>
        <end position="813"/>
    </location>
</feature>
<organism evidence="2 3">
    <name type="scientific">Parapedobacter indicus</name>
    <dbReference type="NCBI Taxonomy" id="1477437"/>
    <lineage>
        <taxon>Bacteria</taxon>
        <taxon>Pseudomonadati</taxon>
        <taxon>Bacteroidota</taxon>
        <taxon>Sphingobacteriia</taxon>
        <taxon>Sphingobacteriales</taxon>
        <taxon>Sphingobacteriaceae</taxon>
        <taxon>Parapedobacter</taxon>
    </lineage>
</organism>
<gene>
    <name evidence="2" type="ORF">SAMN05444682_102171</name>
</gene>